<reference evidence="1" key="1">
    <citation type="submission" date="2021-04" db="EMBL/GenBank/DDBJ databases">
        <authorList>
            <person name="Vanwijnsberghe S."/>
        </authorList>
    </citation>
    <scope>NUCLEOTIDE SEQUENCE</scope>
    <source>
        <strain evidence="1">LMG 31841</strain>
    </source>
</reference>
<proteinExistence type="predicted"/>
<gene>
    <name evidence="1" type="ORF">LMG31841_00460</name>
</gene>
<dbReference type="EMBL" id="CAJQZC010000001">
    <property type="protein sequence ID" value="CAG4887535.1"/>
    <property type="molecule type" value="Genomic_DNA"/>
</dbReference>
<evidence type="ECO:0000313" key="2">
    <source>
        <dbReference type="Proteomes" id="UP000789704"/>
    </source>
</evidence>
<evidence type="ECO:0000313" key="1">
    <source>
        <dbReference type="EMBL" id="CAG4887535.1"/>
    </source>
</evidence>
<comment type="caution">
    <text evidence="1">The sequence shown here is derived from an EMBL/GenBank/DDBJ whole genome shotgun (WGS) entry which is preliminary data.</text>
</comment>
<name>A0A9N8X0B9_9BURK</name>
<accession>A0A9N8X0B9</accession>
<keyword evidence="2" id="KW-1185">Reference proteome</keyword>
<organism evidence="1 2">
    <name type="scientific">Paraburkholderia saeva</name>
    <dbReference type="NCBI Taxonomy" id="2777537"/>
    <lineage>
        <taxon>Bacteria</taxon>
        <taxon>Pseudomonadati</taxon>
        <taxon>Pseudomonadota</taxon>
        <taxon>Betaproteobacteria</taxon>
        <taxon>Burkholderiales</taxon>
        <taxon>Burkholderiaceae</taxon>
        <taxon>Paraburkholderia</taxon>
    </lineage>
</organism>
<sequence length="51" mass="5272">MARTLFNLESRTMPLAVATANVSGQVSLTDDALHLPAHLYCSTSVAAAAIA</sequence>
<dbReference type="Proteomes" id="UP000789704">
    <property type="component" value="Unassembled WGS sequence"/>
</dbReference>
<dbReference type="AlphaFoldDB" id="A0A9N8X0B9"/>
<protein>
    <submittedName>
        <fullName evidence="1">Uncharacterized protein</fullName>
    </submittedName>
</protein>